<keyword evidence="6 11" id="KW-1133">Transmembrane helix</keyword>
<dbReference type="OrthoDB" id="1055097at2759"/>
<evidence type="ECO:0000256" key="6">
    <source>
        <dbReference type="ARBA" id="ARBA00022989"/>
    </source>
</evidence>
<evidence type="ECO:0000313" key="14">
    <source>
        <dbReference type="Proteomes" id="UP000663891"/>
    </source>
</evidence>
<evidence type="ECO:0000256" key="1">
    <source>
        <dbReference type="ARBA" id="ARBA00004162"/>
    </source>
</evidence>
<keyword evidence="4 11" id="KW-0812">Transmembrane</keyword>
<evidence type="ECO:0000313" key="13">
    <source>
        <dbReference type="EMBL" id="CAF0966575.1"/>
    </source>
</evidence>
<sequence>MLLLILLILIQFSNTNTCPIFCQCYSAFDGYHVACQNASLFEIPLNLIKFLQITEHQNLIVDLSSNFLSILSCKIFQISTIIQLILTKNKIESIPSCFSQSSIEILLINQNHLQFNQTTILSSSKLISLDISHNKILQLPRTFFFHLRRLRTLILNGENKLFEKNNDQWIRSLTTRNQLTIIICDENFHLPLCLFDNLFQSKKLFAIELNTNIHCDCSFVYVPLEKIHFQYCQSNYLEQQGKCNDQSSSDFKLDQSLIHLQTENYRQLCAKDYETCQNIQLKKNFELTTNDFDVPLSIINQSELIISSIKSSSTNEFITTTITYVVNGTSSKRENITAGAIIPLVLILLIVTIVCLYIILSGQFFKMKNREKFIDLINRRKKQQDISSVTPSGNLDKYSTRFNEIVPIENINMNSNRQNNFFQSYHQQKTSYSDDETDLTFYSIIDNNDSSTSFIQSSMTEIEIASSTSTINSSLSSETVVMSHENKQRIY</sequence>
<keyword evidence="3" id="KW-1003">Cell membrane</keyword>
<dbReference type="InterPro" id="IPR051432">
    <property type="entry name" value="KCNMA1_auxiliary"/>
</dbReference>
<dbReference type="Proteomes" id="UP000663891">
    <property type="component" value="Unassembled WGS sequence"/>
</dbReference>
<name>A0A814E9P9_9BILA</name>
<feature type="signal peptide" evidence="12">
    <location>
        <begin position="1"/>
        <end position="17"/>
    </location>
</feature>
<evidence type="ECO:0000256" key="3">
    <source>
        <dbReference type="ARBA" id="ARBA00022475"/>
    </source>
</evidence>
<dbReference type="PANTHER" id="PTHR46473">
    <property type="entry name" value="GH08155P"/>
    <property type="match status" value="1"/>
</dbReference>
<evidence type="ECO:0000256" key="11">
    <source>
        <dbReference type="SAM" id="Phobius"/>
    </source>
</evidence>
<proteinExistence type="predicted"/>
<dbReference type="EMBL" id="CAJNON010000101">
    <property type="protein sequence ID" value="CAF0966575.1"/>
    <property type="molecule type" value="Genomic_DNA"/>
</dbReference>
<evidence type="ECO:0000256" key="10">
    <source>
        <dbReference type="ARBA" id="ARBA00023303"/>
    </source>
</evidence>
<dbReference type="SUPFAM" id="SSF52058">
    <property type="entry name" value="L domain-like"/>
    <property type="match status" value="1"/>
</dbReference>
<keyword evidence="2" id="KW-0813">Transport</keyword>
<keyword evidence="8 11" id="KW-0472">Membrane</keyword>
<evidence type="ECO:0000256" key="8">
    <source>
        <dbReference type="ARBA" id="ARBA00023136"/>
    </source>
</evidence>
<dbReference type="GO" id="GO:0034220">
    <property type="term" value="P:monoatomic ion transmembrane transport"/>
    <property type="evidence" value="ECO:0007669"/>
    <property type="project" value="UniProtKB-KW"/>
</dbReference>
<keyword evidence="5 12" id="KW-0732">Signal</keyword>
<feature type="transmembrane region" description="Helical" evidence="11">
    <location>
        <begin position="340"/>
        <end position="360"/>
    </location>
</feature>
<protein>
    <submittedName>
        <fullName evidence="13">Uncharacterized protein</fullName>
    </submittedName>
</protein>
<organism evidence="13 14">
    <name type="scientific">Adineta steineri</name>
    <dbReference type="NCBI Taxonomy" id="433720"/>
    <lineage>
        <taxon>Eukaryota</taxon>
        <taxon>Metazoa</taxon>
        <taxon>Spiralia</taxon>
        <taxon>Gnathifera</taxon>
        <taxon>Rotifera</taxon>
        <taxon>Eurotatoria</taxon>
        <taxon>Bdelloidea</taxon>
        <taxon>Adinetida</taxon>
        <taxon>Adinetidae</taxon>
        <taxon>Adineta</taxon>
    </lineage>
</organism>
<dbReference type="Gene3D" id="3.80.10.10">
    <property type="entry name" value="Ribonuclease Inhibitor"/>
    <property type="match status" value="1"/>
</dbReference>
<dbReference type="GO" id="GO:0005886">
    <property type="term" value="C:plasma membrane"/>
    <property type="evidence" value="ECO:0007669"/>
    <property type="project" value="UniProtKB-SubCell"/>
</dbReference>
<gene>
    <name evidence="13" type="ORF">VCS650_LOCUS12901</name>
</gene>
<evidence type="ECO:0000256" key="12">
    <source>
        <dbReference type="SAM" id="SignalP"/>
    </source>
</evidence>
<keyword evidence="9" id="KW-1015">Disulfide bond</keyword>
<keyword evidence="10" id="KW-0407">Ion channel</keyword>
<keyword evidence="7" id="KW-0406">Ion transport</keyword>
<dbReference type="AlphaFoldDB" id="A0A814E9P9"/>
<evidence type="ECO:0000256" key="5">
    <source>
        <dbReference type="ARBA" id="ARBA00022729"/>
    </source>
</evidence>
<comment type="caution">
    <text evidence="13">The sequence shown here is derived from an EMBL/GenBank/DDBJ whole genome shotgun (WGS) entry which is preliminary data.</text>
</comment>
<dbReference type="InterPro" id="IPR032675">
    <property type="entry name" value="LRR_dom_sf"/>
</dbReference>
<comment type="subcellular location">
    <subcellularLocation>
        <location evidence="1">Cell membrane</location>
        <topology evidence="1">Single-pass membrane protein</topology>
    </subcellularLocation>
</comment>
<evidence type="ECO:0000256" key="4">
    <source>
        <dbReference type="ARBA" id="ARBA00022692"/>
    </source>
</evidence>
<evidence type="ECO:0000256" key="2">
    <source>
        <dbReference type="ARBA" id="ARBA00022448"/>
    </source>
</evidence>
<dbReference type="PANTHER" id="PTHR46473:SF23">
    <property type="entry name" value="GH08155P"/>
    <property type="match status" value="1"/>
</dbReference>
<feature type="chain" id="PRO_5033028434" evidence="12">
    <location>
        <begin position="18"/>
        <end position="491"/>
    </location>
</feature>
<accession>A0A814E9P9</accession>
<evidence type="ECO:0000256" key="7">
    <source>
        <dbReference type="ARBA" id="ARBA00023065"/>
    </source>
</evidence>
<evidence type="ECO:0000256" key="9">
    <source>
        <dbReference type="ARBA" id="ARBA00023157"/>
    </source>
</evidence>
<reference evidence="13" key="1">
    <citation type="submission" date="2021-02" db="EMBL/GenBank/DDBJ databases">
        <authorList>
            <person name="Nowell W R."/>
        </authorList>
    </citation>
    <scope>NUCLEOTIDE SEQUENCE</scope>
</reference>